<dbReference type="SUPFAM" id="SSF53474">
    <property type="entry name" value="alpha/beta-Hydrolases"/>
    <property type="match status" value="1"/>
</dbReference>
<accession>Q310N6</accession>
<dbReference type="ESTHER" id="desag-q310n6">
    <property type="family name" value="CarbLipBact_2"/>
</dbReference>
<feature type="active site" description="Nucleophile" evidence="1">
    <location>
        <position position="79"/>
    </location>
</feature>
<evidence type="ECO:0000259" key="3">
    <source>
        <dbReference type="Pfam" id="PF12697"/>
    </source>
</evidence>
<dbReference type="RefSeq" id="WP_011367738.1">
    <property type="nucleotide sequence ID" value="NC_007519.1"/>
</dbReference>
<dbReference type="PIRSF" id="PIRSF017388">
    <property type="entry name" value="Esterase_lipase"/>
    <property type="match status" value="1"/>
</dbReference>
<dbReference type="InterPro" id="IPR029058">
    <property type="entry name" value="AB_hydrolase_fold"/>
</dbReference>
<feature type="active site" description="Charge relay system" evidence="1">
    <location>
        <position position="223"/>
    </location>
</feature>
<feature type="binding site" evidence="2">
    <location>
        <position position="11"/>
    </location>
    <ligand>
        <name>substrate</name>
    </ligand>
</feature>
<feature type="domain" description="AB hydrolase-1" evidence="3">
    <location>
        <begin position="6"/>
        <end position="197"/>
    </location>
</feature>
<reference evidence="4 5" key="1">
    <citation type="journal article" date="2011" name="J. Bacteriol.">
        <title>Complete genome sequence and updated annotation of Desulfovibrio alaskensis G20.</title>
        <authorList>
            <person name="Hauser L.J."/>
            <person name="Land M.L."/>
            <person name="Brown S.D."/>
            <person name="Larimer F."/>
            <person name="Keller K.L."/>
            <person name="Rapp-Giles B.J."/>
            <person name="Price M.N."/>
            <person name="Lin M."/>
            <person name="Bruce D.C."/>
            <person name="Detter J.C."/>
            <person name="Tapia R."/>
            <person name="Han C.S."/>
            <person name="Goodwin L.A."/>
            <person name="Cheng J.F."/>
            <person name="Pitluck S."/>
            <person name="Copeland A."/>
            <person name="Lucas S."/>
            <person name="Nolan M."/>
            <person name="Lapidus A.L."/>
            <person name="Palumbo A.V."/>
            <person name="Wall J.D."/>
        </authorList>
    </citation>
    <scope>NUCLEOTIDE SEQUENCE [LARGE SCALE GENOMIC DNA]</scope>
    <source>
        <strain evidence="5">ATCC BAA 1058 / DSM 17464 / G20</strain>
    </source>
</reference>
<evidence type="ECO:0000313" key="5">
    <source>
        <dbReference type="Proteomes" id="UP000002710"/>
    </source>
</evidence>
<dbReference type="STRING" id="207559.Dde_1813"/>
<dbReference type="InterPro" id="IPR000073">
    <property type="entry name" value="AB_hydrolase_1"/>
</dbReference>
<name>Q310N6_OLEA2</name>
<dbReference type="InterPro" id="IPR012354">
    <property type="entry name" value="Esterase_lipase"/>
</dbReference>
<feature type="active site" description="Charge relay system" evidence="1">
    <location>
        <position position="188"/>
    </location>
</feature>
<evidence type="ECO:0000313" key="4">
    <source>
        <dbReference type="EMBL" id="ABB38610.1"/>
    </source>
</evidence>
<dbReference type="eggNOG" id="COG1647">
    <property type="taxonomic scope" value="Bacteria"/>
</dbReference>
<dbReference type="AlphaFoldDB" id="Q310N6"/>
<dbReference type="KEGG" id="dde:Dde_1813"/>
<dbReference type="EMBL" id="CP000112">
    <property type="protein sequence ID" value="ABB38610.1"/>
    <property type="molecule type" value="Genomic_DNA"/>
</dbReference>
<protein>
    <submittedName>
        <fullName evidence="4">Putative carboxylesterase</fullName>
    </submittedName>
</protein>
<dbReference type="HOGENOM" id="CLU_076594_0_0_7"/>
<keyword evidence="5" id="KW-1185">Reference proteome</keyword>
<dbReference type="Proteomes" id="UP000002710">
    <property type="component" value="Chromosome"/>
</dbReference>
<sequence length="250" mass="27623">MKWGCLLIHGFGGASFEMQPLAEAVKRAGGTAKCITLPGHDSSVTRFRETFFNDWASYAEEQFVTFSREVDHAAVAGLSMGGTLSLYIAARHSPAAVVSIAAPIHVYRIIPWEMKDWRLPLVRFLRFVRPVWPSAPRSSASQEIAPWRGYDGVNLLPQLWSLIEGCRSVGRILGNVTCPAMVLHAPTDRTSPPSNAWRIITSISSAVRQMHLLPVTEKITAHHLLTTHRETSGKVGQLVTGFIKDNITKL</sequence>
<dbReference type="Gene3D" id="3.40.50.1820">
    <property type="entry name" value="alpha/beta hydrolase"/>
    <property type="match status" value="1"/>
</dbReference>
<evidence type="ECO:0000256" key="2">
    <source>
        <dbReference type="PIRSR" id="PIRSR017388-2"/>
    </source>
</evidence>
<feature type="binding site" evidence="2">
    <location>
        <position position="80"/>
    </location>
    <ligand>
        <name>substrate</name>
    </ligand>
</feature>
<dbReference type="Pfam" id="PF12697">
    <property type="entry name" value="Abhydrolase_6"/>
    <property type="match status" value="1"/>
</dbReference>
<organism evidence="4 5">
    <name type="scientific">Oleidesulfovibrio alaskensis (strain ATCC BAA-1058 / DSM 17464 / G20)</name>
    <name type="common">Desulfovibrio alaskensis</name>
    <dbReference type="NCBI Taxonomy" id="207559"/>
    <lineage>
        <taxon>Bacteria</taxon>
        <taxon>Pseudomonadati</taxon>
        <taxon>Thermodesulfobacteriota</taxon>
        <taxon>Desulfovibrionia</taxon>
        <taxon>Desulfovibrionales</taxon>
        <taxon>Desulfovibrionaceae</taxon>
        <taxon>Oleidesulfovibrio</taxon>
    </lineage>
</organism>
<evidence type="ECO:0000256" key="1">
    <source>
        <dbReference type="PIRSR" id="PIRSR017388-1"/>
    </source>
</evidence>
<gene>
    <name evidence="4" type="ordered locus">Dde_1813</name>
</gene>
<proteinExistence type="predicted"/>
<dbReference type="GO" id="GO:0052689">
    <property type="term" value="F:carboxylic ester hydrolase activity"/>
    <property type="evidence" value="ECO:0007669"/>
    <property type="project" value="InterPro"/>
</dbReference>